<organism evidence="4 5">
    <name type="scientific">Massarina eburnea CBS 473.64</name>
    <dbReference type="NCBI Taxonomy" id="1395130"/>
    <lineage>
        <taxon>Eukaryota</taxon>
        <taxon>Fungi</taxon>
        <taxon>Dikarya</taxon>
        <taxon>Ascomycota</taxon>
        <taxon>Pezizomycotina</taxon>
        <taxon>Dothideomycetes</taxon>
        <taxon>Pleosporomycetidae</taxon>
        <taxon>Pleosporales</taxon>
        <taxon>Massarineae</taxon>
        <taxon>Massarinaceae</taxon>
        <taxon>Massarina</taxon>
    </lineage>
</organism>
<accession>A0A6A6RQM2</accession>
<evidence type="ECO:0000256" key="2">
    <source>
        <dbReference type="SAM" id="MobiDB-lite"/>
    </source>
</evidence>
<dbReference type="GO" id="GO:0000981">
    <property type="term" value="F:DNA-binding transcription factor activity, RNA polymerase II-specific"/>
    <property type="evidence" value="ECO:0007669"/>
    <property type="project" value="InterPro"/>
</dbReference>
<dbReference type="Gene3D" id="4.10.240.10">
    <property type="entry name" value="Zn(2)-C6 fungal-type DNA-binding domain"/>
    <property type="match status" value="1"/>
</dbReference>
<feature type="region of interest" description="Disordered" evidence="2">
    <location>
        <begin position="389"/>
        <end position="451"/>
    </location>
</feature>
<sequence length="451" mass="49369">MEYGTGPPRYPQSPAMNYTHHYYNNNRNMPLTASNGMRHNPREYPIGGPVGGSRLRGNMSRDEGENGQARRRIAVACARCRKRKIRCSGDPGDGTGCISCKGAGINASVCQFHRVGSNEATRVLDDIRMARGMMPDYSGNGGSLYSRASCPQLDTKAAYAASTWTVPYQDETSPVEAYNLDQPNAYLPPQNSMAGVYGENYRWNQNHEPVPSSVYTAHGLPYVQTNLQAAATSESMSPLNMTSLQLSLPGRTRPTSDAPQRQLPIPQPSPAQTTRNVVDQLQDRRLRSAHGFPKPALPYNPDDTQTTTTAESAGDSTMYLPTVTSEAVATSGARLQPQLNFSTSSLLDAMPAPALPTTYSNFRNYNLPTSSSTETILTAIARQNSQTNLYSFSPDHSSKRHSAGENDSALVSGHRYTPLHQSQSQPQHQTSLQNLRRDSFSNRAVSVHRQP</sequence>
<dbReference type="InterPro" id="IPR001138">
    <property type="entry name" value="Zn2Cys6_DnaBD"/>
</dbReference>
<dbReference type="EMBL" id="MU006793">
    <property type="protein sequence ID" value="KAF2637385.1"/>
    <property type="molecule type" value="Genomic_DNA"/>
</dbReference>
<evidence type="ECO:0000259" key="3">
    <source>
        <dbReference type="PROSITE" id="PS50048"/>
    </source>
</evidence>
<evidence type="ECO:0000256" key="1">
    <source>
        <dbReference type="ARBA" id="ARBA00023242"/>
    </source>
</evidence>
<dbReference type="SUPFAM" id="SSF57701">
    <property type="entry name" value="Zn2/Cys6 DNA-binding domain"/>
    <property type="match status" value="1"/>
</dbReference>
<dbReference type="SMART" id="SM00066">
    <property type="entry name" value="GAL4"/>
    <property type="match status" value="1"/>
</dbReference>
<dbReference type="OrthoDB" id="5394557at2759"/>
<gene>
    <name evidence="4" type="ORF">P280DRAFT_101603</name>
</gene>
<keyword evidence="5" id="KW-1185">Reference proteome</keyword>
<keyword evidence="1" id="KW-0539">Nucleus</keyword>
<feature type="domain" description="Zn(2)-C6 fungal-type" evidence="3">
    <location>
        <begin position="76"/>
        <end position="112"/>
    </location>
</feature>
<proteinExistence type="predicted"/>
<feature type="region of interest" description="Disordered" evidence="2">
    <location>
        <begin position="246"/>
        <end position="276"/>
    </location>
</feature>
<dbReference type="PROSITE" id="PS50048">
    <property type="entry name" value="ZN2_CY6_FUNGAL_2"/>
    <property type="match status" value="1"/>
</dbReference>
<feature type="region of interest" description="Disordered" evidence="2">
    <location>
        <begin position="48"/>
        <end position="67"/>
    </location>
</feature>
<dbReference type="Pfam" id="PF00172">
    <property type="entry name" value="Zn_clus"/>
    <property type="match status" value="1"/>
</dbReference>
<feature type="compositionally biased region" description="Polar residues" evidence="2">
    <location>
        <begin position="302"/>
        <end position="315"/>
    </location>
</feature>
<reference evidence="4" key="1">
    <citation type="journal article" date="2020" name="Stud. Mycol.">
        <title>101 Dothideomycetes genomes: a test case for predicting lifestyles and emergence of pathogens.</title>
        <authorList>
            <person name="Haridas S."/>
            <person name="Albert R."/>
            <person name="Binder M."/>
            <person name="Bloem J."/>
            <person name="Labutti K."/>
            <person name="Salamov A."/>
            <person name="Andreopoulos B."/>
            <person name="Baker S."/>
            <person name="Barry K."/>
            <person name="Bills G."/>
            <person name="Bluhm B."/>
            <person name="Cannon C."/>
            <person name="Castanera R."/>
            <person name="Culley D."/>
            <person name="Daum C."/>
            <person name="Ezra D."/>
            <person name="Gonzalez J."/>
            <person name="Henrissat B."/>
            <person name="Kuo A."/>
            <person name="Liang C."/>
            <person name="Lipzen A."/>
            <person name="Lutzoni F."/>
            <person name="Magnuson J."/>
            <person name="Mondo S."/>
            <person name="Nolan M."/>
            <person name="Ohm R."/>
            <person name="Pangilinan J."/>
            <person name="Park H.-J."/>
            <person name="Ramirez L."/>
            <person name="Alfaro M."/>
            <person name="Sun H."/>
            <person name="Tritt A."/>
            <person name="Yoshinaga Y."/>
            <person name="Zwiers L.-H."/>
            <person name="Turgeon B."/>
            <person name="Goodwin S."/>
            <person name="Spatafora J."/>
            <person name="Crous P."/>
            <person name="Grigoriev I."/>
        </authorList>
    </citation>
    <scope>NUCLEOTIDE SEQUENCE</scope>
    <source>
        <strain evidence="4">CBS 473.64</strain>
    </source>
</reference>
<dbReference type="CDD" id="cd00067">
    <property type="entry name" value="GAL4"/>
    <property type="match status" value="1"/>
</dbReference>
<feature type="compositionally biased region" description="Low complexity" evidence="2">
    <location>
        <begin position="418"/>
        <end position="433"/>
    </location>
</feature>
<dbReference type="Proteomes" id="UP000799753">
    <property type="component" value="Unassembled WGS sequence"/>
</dbReference>
<dbReference type="GO" id="GO:0008270">
    <property type="term" value="F:zinc ion binding"/>
    <property type="evidence" value="ECO:0007669"/>
    <property type="project" value="InterPro"/>
</dbReference>
<evidence type="ECO:0000313" key="5">
    <source>
        <dbReference type="Proteomes" id="UP000799753"/>
    </source>
</evidence>
<dbReference type="AlphaFoldDB" id="A0A6A6RQM2"/>
<dbReference type="InterPro" id="IPR036864">
    <property type="entry name" value="Zn2-C6_fun-type_DNA-bd_sf"/>
</dbReference>
<feature type="region of interest" description="Disordered" evidence="2">
    <location>
        <begin position="289"/>
        <end position="316"/>
    </location>
</feature>
<name>A0A6A6RQM2_9PLEO</name>
<evidence type="ECO:0000313" key="4">
    <source>
        <dbReference type="EMBL" id="KAF2637385.1"/>
    </source>
</evidence>
<protein>
    <recommendedName>
        <fullName evidence="3">Zn(2)-C6 fungal-type domain-containing protein</fullName>
    </recommendedName>
</protein>